<comment type="caution">
    <text evidence="8">The sequence shown here is derived from an EMBL/GenBank/DDBJ whole genome shotgun (WGS) entry which is preliminary data.</text>
</comment>
<dbReference type="InterPro" id="IPR015424">
    <property type="entry name" value="PyrdxlP-dep_Trfase"/>
</dbReference>
<dbReference type="PRINTS" id="PR00800">
    <property type="entry name" value="YHDCRBOXLASE"/>
</dbReference>
<dbReference type="InterPro" id="IPR002129">
    <property type="entry name" value="PyrdxlP-dep_de-COase"/>
</dbReference>
<reference evidence="8 9" key="1">
    <citation type="submission" date="2015-06" db="EMBL/GenBank/DDBJ databases">
        <title>Draft genome sequence of an Alphaproteobacteria species associated to the Mediterranean sponge Oscarella lobularis.</title>
        <authorList>
            <person name="Jourda C."/>
            <person name="Santini S."/>
            <person name="Claverie J.-M."/>
        </authorList>
    </citation>
    <scope>NUCLEOTIDE SEQUENCE [LARGE SCALE GENOMIC DNA]</scope>
    <source>
        <strain evidence="8">IGS</strain>
    </source>
</reference>
<feature type="modified residue" description="N6-(pyridoxal phosphate)lysine" evidence="6">
    <location>
        <position position="300"/>
    </location>
</feature>
<dbReference type="InterPro" id="IPR015422">
    <property type="entry name" value="PyrdxlP-dep_Trfase_small"/>
</dbReference>
<sequence>MAAPAVRQDHIKVSKQLPLERAAAYGQTFRCQPRPLHPTATTQQLRDQFCKPLPEMPTPGEAVIDQLIAAAEPGLVGNTDPNFYAWVMGGSDPVGVAADWLTSIWGQNAAIFQTSPAAAIAEEAVSEWLLDLLDLPRSCSVGFVTGATMAGFVALAAARTTVLARQGHDFEQNGLQSAPLIQIYISDDSHASNLAALRHLGFGEANLVRIPSDADGLMSTEDLKMAMVQTVGPKIIIATAGHINSGGFENFELIADLAQEHNAWLHVDGAFGLWARVLPEMAHLTRGLERADSWSVDGHKWLQIPYDSGFAIVKDAQAHKRAMDISAGYLNQADEDGRNPTEFNPELSRRARGFAAWAIMRSLGKSGIRDLVAEHCESARGLAEQIDAIPGVYVIGSVTLNQIILAVSHEFADPCAMTKSLAGILNSDHGVFVRTAEWKGRTVLRFSLITKGTGASQTQFLSKAIRSSLKQVLENPVFAKN</sequence>
<dbReference type="Pfam" id="PF00282">
    <property type="entry name" value="Pyridoxal_deC"/>
    <property type="match status" value="1"/>
</dbReference>
<evidence type="ECO:0000313" key="9">
    <source>
        <dbReference type="Proteomes" id="UP000037178"/>
    </source>
</evidence>
<evidence type="ECO:0000256" key="6">
    <source>
        <dbReference type="PIRSR" id="PIRSR602129-50"/>
    </source>
</evidence>
<dbReference type="GO" id="GO:0030170">
    <property type="term" value="F:pyridoxal phosphate binding"/>
    <property type="evidence" value="ECO:0007669"/>
    <property type="project" value="InterPro"/>
</dbReference>
<proteinExistence type="inferred from homology"/>
<dbReference type="InterPro" id="IPR015421">
    <property type="entry name" value="PyrdxlP-dep_Trfase_major"/>
</dbReference>
<evidence type="ECO:0000256" key="5">
    <source>
        <dbReference type="ARBA" id="ARBA00023239"/>
    </source>
</evidence>
<dbReference type="PANTHER" id="PTHR11999:SF70">
    <property type="entry name" value="MIP05841P"/>
    <property type="match status" value="1"/>
</dbReference>
<dbReference type="InterPro" id="IPR010977">
    <property type="entry name" value="Aromatic_deC"/>
</dbReference>
<evidence type="ECO:0000256" key="2">
    <source>
        <dbReference type="ARBA" id="ARBA00009533"/>
    </source>
</evidence>
<dbReference type="PANTHER" id="PTHR11999">
    <property type="entry name" value="GROUP II PYRIDOXAL-5-PHOSPHATE DECARBOXYLASE"/>
    <property type="match status" value="1"/>
</dbReference>
<dbReference type="Proteomes" id="UP000037178">
    <property type="component" value="Unassembled WGS sequence"/>
</dbReference>
<keyword evidence="9" id="KW-1185">Reference proteome</keyword>
<dbReference type="GO" id="GO:0019752">
    <property type="term" value="P:carboxylic acid metabolic process"/>
    <property type="evidence" value="ECO:0007669"/>
    <property type="project" value="InterPro"/>
</dbReference>
<name>A0A0J9GTR4_9RHOB</name>
<protein>
    <submittedName>
        <fullName evidence="8">Aromatic-L-amino-acid decarboxylase</fullName>
        <ecNumber evidence="8">4.1.1.28</ecNumber>
    </submittedName>
</protein>
<gene>
    <name evidence="8" type="ORF">AIOL_001870</name>
</gene>
<keyword evidence="3" id="KW-0210">Decarboxylase</keyword>
<comment type="cofactor">
    <cofactor evidence="1 6 7">
        <name>pyridoxal 5'-phosphate</name>
        <dbReference type="ChEBI" id="CHEBI:597326"/>
    </cofactor>
</comment>
<organism evidence="8 9">
    <name type="scientific">Candidatus Rhodobacter oscarellae</name>
    <dbReference type="NCBI Taxonomy" id="1675527"/>
    <lineage>
        <taxon>Bacteria</taxon>
        <taxon>Pseudomonadati</taxon>
        <taxon>Pseudomonadota</taxon>
        <taxon>Alphaproteobacteria</taxon>
        <taxon>Rhodobacterales</taxon>
        <taxon>Rhodobacter group</taxon>
        <taxon>Rhodobacter</taxon>
    </lineage>
</organism>
<evidence type="ECO:0000313" key="8">
    <source>
        <dbReference type="EMBL" id="KMW56913.1"/>
    </source>
</evidence>
<dbReference type="Gene3D" id="3.40.640.10">
    <property type="entry name" value="Type I PLP-dependent aspartate aminotransferase-like (Major domain)"/>
    <property type="match status" value="1"/>
</dbReference>
<evidence type="ECO:0000256" key="3">
    <source>
        <dbReference type="ARBA" id="ARBA00022793"/>
    </source>
</evidence>
<dbReference type="Gene3D" id="3.90.1150.10">
    <property type="entry name" value="Aspartate Aminotransferase, domain 1"/>
    <property type="match status" value="1"/>
</dbReference>
<dbReference type="RefSeq" id="WP_053101225.1">
    <property type="nucleotide sequence ID" value="NZ_LFTY01000002.1"/>
</dbReference>
<evidence type="ECO:0000256" key="1">
    <source>
        <dbReference type="ARBA" id="ARBA00001933"/>
    </source>
</evidence>
<evidence type="ECO:0000256" key="7">
    <source>
        <dbReference type="RuleBase" id="RU000382"/>
    </source>
</evidence>
<evidence type="ECO:0000256" key="4">
    <source>
        <dbReference type="ARBA" id="ARBA00022898"/>
    </source>
</evidence>
<comment type="similarity">
    <text evidence="2 7">Belongs to the group II decarboxylase family.</text>
</comment>
<accession>A0A0J9GTR4</accession>
<dbReference type="GO" id="GO:0006520">
    <property type="term" value="P:amino acid metabolic process"/>
    <property type="evidence" value="ECO:0007669"/>
    <property type="project" value="InterPro"/>
</dbReference>
<dbReference type="STRING" id="1675527.AIOL_001870"/>
<keyword evidence="4 6" id="KW-0663">Pyridoxal phosphate</keyword>
<dbReference type="EC" id="4.1.1.28" evidence="8"/>
<dbReference type="PATRIC" id="fig|1675527.3.peg.1967"/>
<dbReference type="AlphaFoldDB" id="A0A0J9GTR4"/>
<dbReference type="SUPFAM" id="SSF53383">
    <property type="entry name" value="PLP-dependent transferases"/>
    <property type="match status" value="1"/>
</dbReference>
<keyword evidence="5 7" id="KW-0456">Lyase</keyword>
<dbReference type="EMBL" id="LFTY01000002">
    <property type="protein sequence ID" value="KMW56913.1"/>
    <property type="molecule type" value="Genomic_DNA"/>
</dbReference>
<dbReference type="GO" id="GO:0004058">
    <property type="term" value="F:aromatic-L-amino-acid decarboxylase activity"/>
    <property type="evidence" value="ECO:0007669"/>
    <property type="project" value="UniProtKB-EC"/>
</dbReference>